<dbReference type="InterPro" id="IPR036627">
    <property type="entry name" value="CobW-likC_sf"/>
</dbReference>
<evidence type="ECO:0000313" key="8">
    <source>
        <dbReference type="EMBL" id="CAB9500772.1"/>
    </source>
</evidence>
<dbReference type="Gene3D" id="3.30.1220.10">
    <property type="entry name" value="CobW-like, C-terminal domain"/>
    <property type="match status" value="1"/>
</dbReference>
<protein>
    <submittedName>
        <fullName evidence="8">COBW domain-containing protein DDB_G0274527</fullName>
    </submittedName>
</protein>
<feature type="region of interest" description="Disordered" evidence="6">
    <location>
        <begin position="205"/>
        <end position="250"/>
    </location>
</feature>
<dbReference type="SUPFAM" id="SSF55811">
    <property type="entry name" value="Nudix"/>
    <property type="match status" value="1"/>
</dbReference>
<keyword evidence="3" id="KW-0143">Chaperone</keyword>
<proteinExistence type="inferred from homology"/>
<dbReference type="OrthoDB" id="272672at2759"/>
<keyword evidence="2" id="KW-0378">Hydrolase</keyword>
<evidence type="ECO:0000256" key="2">
    <source>
        <dbReference type="ARBA" id="ARBA00022801"/>
    </source>
</evidence>
<organism evidence="8 9">
    <name type="scientific">Seminavis robusta</name>
    <dbReference type="NCBI Taxonomy" id="568900"/>
    <lineage>
        <taxon>Eukaryota</taxon>
        <taxon>Sar</taxon>
        <taxon>Stramenopiles</taxon>
        <taxon>Ochrophyta</taxon>
        <taxon>Bacillariophyta</taxon>
        <taxon>Bacillariophyceae</taxon>
        <taxon>Bacillariophycidae</taxon>
        <taxon>Naviculales</taxon>
        <taxon>Naviculaceae</taxon>
        <taxon>Seminavis</taxon>
    </lineage>
</organism>
<comment type="catalytic activity">
    <reaction evidence="5">
        <text>GTP + H2O = GDP + phosphate + H(+)</text>
        <dbReference type="Rhea" id="RHEA:19669"/>
        <dbReference type="ChEBI" id="CHEBI:15377"/>
        <dbReference type="ChEBI" id="CHEBI:15378"/>
        <dbReference type="ChEBI" id="CHEBI:37565"/>
        <dbReference type="ChEBI" id="CHEBI:43474"/>
        <dbReference type="ChEBI" id="CHEBI:58189"/>
    </reaction>
    <physiologicalReaction direction="left-to-right" evidence="5">
        <dbReference type="Rhea" id="RHEA:19670"/>
    </physiologicalReaction>
</comment>
<dbReference type="InterPro" id="IPR011629">
    <property type="entry name" value="CobW-like_C"/>
</dbReference>
<dbReference type="SMART" id="SM00833">
    <property type="entry name" value="CobW_C"/>
    <property type="match status" value="1"/>
</dbReference>
<comment type="similarity">
    <text evidence="4">Belongs to the SIMIBI class G3E GTPase family. ZNG1 subfamily.</text>
</comment>
<feature type="region of interest" description="Disordered" evidence="6">
    <location>
        <begin position="1010"/>
        <end position="1039"/>
    </location>
</feature>
<evidence type="ECO:0000259" key="7">
    <source>
        <dbReference type="PROSITE" id="PS51462"/>
    </source>
</evidence>
<dbReference type="CDD" id="cd03112">
    <property type="entry name" value="CobW-like"/>
    <property type="match status" value="1"/>
</dbReference>
<keyword evidence="9" id="KW-1185">Reference proteome</keyword>
<gene>
    <name evidence="8" type="ORF">SEMRO_91_G047870.1</name>
</gene>
<evidence type="ECO:0000256" key="4">
    <source>
        <dbReference type="ARBA" id="ARBA00034320"/>
    </source>
</evidence>
<comment type="caution">
    <text evidence="8">The sequence shown here is derived from an EMBL/GenBank/DDBJ whole genome shotgun (WGS) entry which is preliminary data.</text>
</comment>
<dbReference type="PANTHER" id="PTHR43603">
    <property type="entry name" value="COBW DOMAIN-CONTAINING PROTEIN DDB_G0274527"/>
    <property type="match status" value="1"/>
</dbReference>
<feature type="compositionally biased region" description="Low complexity" evidence="6">
    <location>
        <begin position="111"/>
        <end position="120"/>
    </location>
</feature>
<evidence type="ECO:0000256" key="3">
    <source>
        <dbReference type="ARBA" id="ARBA00023186"/>
    </source>
</evidence>
<dbReference type="InterPro" id="IPR003495">
    <property type="entry name" value="CobW/HypB/UreG_nucleotide-bd"/>
</dbReference>
<dbReference type="GO" id="GO:0000166">
    <property type="term" value="F:nucleotide binding"/>
    <property type="evidence" value="ECO:0007669"/>
    <property type="project" value="UniProtKB-KW"/>
</dbReference>
<feature type="region of interest" description="Disordered" evidence="6">
    <location>
        <begin position="100"/>
        <end position="121"/>
    </location>
</feature>
<dbReference type="GO" id="GO:0016787">
    <property type="term" value="F:hydrolase activity"/>
    <property type="evidence" value="ECO:0007669"/>
    <property type="project" value="UniProtKB-KW"/>
</dbReference>
<dbReference type="PANTHER" id="PTHR43603:SF1">
    <property type="entry name" value="ZINC-REGULATED GTPASE METALLOPROTEIN ACTIVATOR 1"/>
    <property type="match status" value="1"/>
</dbReference>
<dbReference type="Pfam" id="PF07683">
    <property type="entry name" value="CobW_C"/>
    <property type="match status" value="1"/>
</dbReference>
<evidence type="ECO:0000256" key="6">
    <source>
        <dbReference type="SAM" id="MobiDB-lite"/>
    </source>
</evidence>
<dbReference type="Pfam" id="PF02492">
    <property type="entry name" value="cobW"/>
    <property type="match status" value="1"/>
</dbReference>
<reference evidence="8" key="1">
    <citation type="submission" date="2020-06" db="EMBL/GenBank/DDBJ databases">
        <authorList>
            <consortium name="Plant Systems Biology data submission"/>
        </authorList>
    </citation>
    <scope>NUCLEOTIDE SEQUENCE</scope>
    <source>
        <strain evidence="8">D6</strain>
    </source>
</reference>
<evidence type="ECO:0000256" key="5">
    <source>
        <dbReference type="ARBA" id="ARBA00049117"/>
    </source>
</evidence>
<dbReference type="AlphaFoldDB" id="A0A9N8H5P6"/>
<dbReference type="Gene3D" id="3.40.50.300">
    <property type="entry name" value="P-loop containing nucleotide triphosphate hydrolases"/>
    <property type="match status" value="1"/>
</dbReference>
<dbReference type="Gene3D" id="3.90.79.10">
    <property type="entry name" value="Nucleoside Triphosphate Pyrophosphohydrolase"/>
    <property type="match status" value="1"/>
</dbReference>
<dbReference type="Proteomes" id="UP001153069">
    <property type="component" value="Unassembled WGS sequence"/>
</dbReference>
<feature type="compositionally biased region" description="Basic and acidic residues" evidence="6">
    <location>
        <begin position="1013"/>
        <end position="1033"/>
    </location>
</feature>
<dbReference type="InterPro" id="IPR051927">
    <property type="entry name" value="Zn_Chap_cDPG_Synth"/>
</dbReference>
<dbReference type="PROSITE" id="PS51462">
    <property type="entry name" value="NUDIX"/>
    <property type="match status" value="1"/>
</dbReference>
<accession>A0A9N8H5P6</accession>
<evidence type="ECO:0000256" key="1">
    <source>
        <dbReference type="ARBA" id="ARBA00022741"/>
    </source>
</evidence>
<name>A0A9N8H5P6_9STRA</name>
<dbReference type="InterPro" id="IPR015797">
    <property type="entry name" value="NUDIX_hydrolase-like_dom_sf"/>
</dbReference>
<keyword evidence="1" id="KW-0547">Nucleotide-binding</keyword>
<dbReference type="InterPro" id="IPR000086">
    <property type="entry name" value="NUDIX_hydrolase_dom"/>
</dbReference>
<feature type="compositionally biased region" description="Low complexity" evidence="6">
    <location>
        <begin position="205"/>
        <end position="216"/>
    </location>
</feature>
<dbReference type="InterPro" id="IPR027417">
    <property type="entry name" value="P-loop_NTPase"/>
</dbReference>
<feature type="compositionally biased region" description="Basic residues" evidence="6">
    <location>
        <begin position="225"/>
        <end position="241"/>
    </location>
</feature>
<feature type="domain" description="Nudix hydrolase" evidence="7">
    <location>
        <begin position="373"/>
        <end position="507"/>
    </location>
</feature>
<sequence>MSRKAREDKAAWHTPSVYAFAGDYGPFKTRGHAPIEDVLVFLTVSETGHDAEGNIRHPMYSMAAQAQQILLQPPTYNDSKTTRTFQHLLVVDLADMIQQEESEDNQDDKNSSSNSSSNSSALQEALTREVIEVELVKGFGKSLLRLLQRLRFHHVVLAAAGELCGLSLKLFAALQDYDPEIVTDIWLLHPLLTAKFINTHLVPMGQNQQQQQRQRTNGGGNGSKSGKKGQKNSSKHNHNNKQQHPPSLQLHLVFESEVARDKRLDMIRYAFPDGTTQVISSQDQPDDLLVSLFLGNPQQSTQEQLSCYNPDYCNEMGKSLFLSKVTVEMDRHSKQYERNCQEITADLLVVQRPKTADTDTTTESDWSRMDWATCERHVGALALRGNRCVLVRSLQGAWSGMRLPSVVPKPDESPAEAAIRALVEFTEVDASEVTALPWVPPVAVYAPNNRPILMHLYPLYATAPPPDGPLEDADMEDDETPYDWYTYTNAVQKLDERSVAALQTMSSALIEAANVAVIPCKWGGVFGQEMPSRSVVHESDNNKNHTATNAPQLASNGVKLTAQVEEWKPSRQGDVLQDVRKANAGLTQRIANQKNGGNFKLPVTLLSGFLGSGKTTLLSHILANYEGLKVAILVNDMGQINIDAALLKKQSVSVHQREEHMVEMSNGCICCTLREDLLVEVAKIASQGTFDYLLIESTGVSEPMPVAETFTFEDSTGLRLGDIAQIDTLVTVVDGSRFLSELDSLQSLKERDWHADPEDQRTISHLLCDQVEFANVCVLNKCDLMSSEEKQKVKQLIHNMNPTARLVESVYSAVSLDTVLGTGLFSMSDAEKHEGWLKEARIGEHTPETLEYGIGSFTYRARKPFFPHKFHSVIESMLNQTPPFDKSIILRSKGFVWLANFPQLQGDFSLAGHHFSLLPGNPWWAEIDKEHWPANLEQAIAPLWREPYGDRQQELVIIGQSLDQESITVALNACLLSDDEMEQGQEAWNQMCVDAGDPFQDDWDAAIAAAQSEAHDHSSDHEHSHEHAHEHAHAHNHHQ</sequence>
<evidence type="ECO:0000313" key="9">
    <source>
        <dbReference type="Proteomes" id="UP001153069"/>
    </source>
</evidence>
<dbReference type="SUPFAM" id="SSF52540">
    <property type="entry name" value="P-loop containing nucleoside triphosphate hydrolases"/>
    <property type="match status" value="1"/>
</dbReference>
<dbReference type="EMBL" id="CAICTM010000090">
    <property type="protein sequence ID" value="CAB9500772.1"/>
    <property type="molecule type" value="Genomic_DNA"/>
</dbReference>